<dbReference type="PANTHER" id="PTHR44259">
    <property type="entry name" value="OS07G0183000 PROTEIN-RELATED"/>
    <property type="match status" value="1"/>
</dbReference>
<accession>A0AAD6A262</accession>
<evidence type="ECO:0000313" key="2">
    <source>
        <dbReference type="EMBL" id="KAJ3708098.1"/>
    </source>
</evidence>
<dbReference type="Gene3D" id="1.20.1280.50">
    <property type="match status" value="1"/>
</dbReference>
<proteinExistence type="predicted"/>
<sequence length="415" mass="48027">MEPDWSNLPKDILEVVSKKITSIRDYLRFRAVCIPWRSASSPSPRHLPPQLPWFMLPYNHHLNQADDADSSRFFYDFSTSRIRRIELPETCGKQYCGSSQGWLALESGPEISLLNPITRVEMQLPSLEMPPVIWGVSDVESEETRSWVRSRLDIWSSRLYRGGTDPVIQRFILTSKPTDPDCIVMALFKSNWGLAFCRIGDESWTIFEAPAQDGTGNQLIDATYHNGLFYCFSFDEVKVYDLKNSTCEVMKIIIPLEQADYHLIEGEVEELLLVAQHRALHGLSKRDKFSIYKLGIEEDGPDWIETRGIGERMCFICERIEQCFTFPIDNFQMQVLGGNLLCYASPLIVEKNREDYWGWHPEDNFGYDIKMVKLPTVEVPVFSNYWRDYVIELVKSLGSYPTAYSRGLWITPSFY</sequence>
<dbReference type="Proteomes" id="UP001210211">
    <property type="component" value="Unassembled WGS sequence"/>
</dbReference>
<dbReference type="EMBL" id="JAMRDG010000001">
    <property type="protein sequence ID" value="KAJ3708098.1"/>
    <property type="molecule type" value="Genomic_DNA"/>
</dbReference>
<protein>
    <recommendedName>
        <fullName evidence="1">KIB1-4 beta-propeller domain-containing protein</fullName>
    </recommendedName>
</protein>
<comment type="caution">
    <text evidence="2">The sequence shown here is derived from an EMBL/GenBank/DDBJ whole genome shotgun (WGS) entry which is preliminary data.</text>
</comment>
<gene>
    <name evidence="2" type="ORF">LUZ61_011803</name>
</gene>
<organism evidence="2 3">
    <name type="scientific">Rhynchospora tenuis</name>
    <dbReference type="NCBI Taxonomy" id="198213"/>
    <lineage>
        <taxon>Eukaryota</taxon>
        <taxon>Viridiplantae</taxon>
        <taxon>Streptophyta</taxon>
        <taxon>Embryophyta</taxon>
        <taxon>Tracheophyta</taxon>
        <taxon>Spermatophyta</taxon>
        <taxon>Magnoliopsida</taxon>
        <taxon>Liliopsida</taxon>
        <taxon>Poales</taxon>
        <taxon>Cyperaceae</taxon>
        <taxon>Cyperoideae</taxon>
        <taxon>Rhynchosporeae</taxon>
        <taxon>Rhynchospora</taxon>
    </lineage>
</organism>
<evidence type="ECO:0000259" key="1">
    <source>
        <dbReference type="Pfam" id="PF03478"/>
    </source>
</evidence>
<dbReference type="AlphaFoldDB" id="A0AAD6A262"/>
<dbReference type="Pfam" id="PF03478">
    <property type="entry name" value="Beta-prop_KIB1-4"/>
    <property type="match status" value="1"/>
</dbReference>
<dbReference type="InterPro" id="IPR005174">
    <property type="entry name" value="KIB1-4_b-propeller"/>
</dbReference>
<evidence type="ECO:0000313" key="3">
    <source>
        <dbReference type="Proteomes" id="UP001210211"/>
    </source>
</evidence>
<feature type="domain" description="KIB1-4 beta-propeller" evidence="1">
    <location>
        <begin position="74"/>
        <end position="327"/>
    </location>
</feature>
<dbReference type="PANTHER" id="PTHR44259:SF114">
    <property type="entry name" value="OS06G0707300 PROTEIN"/>
    <property type="match status" value="1"/>
</dbReference>
<dbReference type="InterPro" id="IPR050942">
    <property type="entry name" value="F-box_BR-signaling"/>
</dbReference>
<name>A0AAD6A262_9POAL</name>
<reference evidence="2 3" key="1">
    <citation type="journal article" date="2022" name="Cell">
        <title>Repeat-based holocentromeres influence genome architecture and karyotype evolution.</title>
        <authorList>
            <person name="Hofstatter P.G."/>
            <person name="Thangavel G."/>
            <person name="Lux T."/>
            <person name="Neumann P."/>
            <person name="Vondrak T."/>
            <person name="Novak P."/>
            <person name="Zhang M."/>
            <person name="Costa L."/>
            <person name="Castellani M."/>
            <person name="Scott A."/>
            <person name="Toegelov H."/>
            <person name="Fuchs J."/>
            <person name="Mata-Sucre Y."/>
            <person name="Dias Y."/>
            <person name="Vanzela A.L.L."/>
            <person name="Huettel B."/>
            <person name="Almeida C.C.S."/>
            <person name="Simkova H."/>
            <person name="Souza G."/>
            <person name="Pedrosa-Harand A."/>
            <person name="Macas J."/>
            <person name="Mayer K.F.X."/>
            <person name="Houben A."/>
            <person name="Marques A."/>
        </authorList>
    </citation>
    <scope>NUCLEOTIDE SEQUENCE [LARGE SCALE GENOMIC DNA]</scope>
    <source>
        <strain evidence="2">RhyTen1mFocal</strain>
    </source>
</reference>
<keyword evidence="3" id="KW-1185">Reference proteome</keyword>